<gene>
    <name evidence="6" type="ORF">DES51_102150</name>
</gene>
<reference evidence="6 7" key="1">
    <citation type="submission" date="2018-05" db="EMBL/GenBank/DDBJ databases">
        <title>Genomic Encyclopedia of Type Strains, Phase IV (KMG-IV): sequencing the most valuable type-strain genomes for metagenomic binning, comparative biology and taxonomic classification.</title>
        <authorList>
            <person name="Goeker M."/>
        </authorList>
    </citation>
    <scope>NUCLEOTIDE SEQUENCE [LARGE SCALE GENOMIC DNA]</scope>
    <source>
        <strain evidence="6 7">JC118</strain>
    </source>
</reference>
<dbReference type="OrthoDB" id="1725043at2"/>
<dbReference type="InterPro" id="IPR058636">
    <property type="entry name" value="Beta-barrel_YknX"/>
</dbReference>
<dbReference type="InterPro" id="IPR050465">
    <property type="entry name" value="UPF0194_transport"/>
</dbReference>
<comment type="caution">
    <text evidence="6">The sequence shown here is derived from an EMBL/GenBank/DDBJ whole genome shotgun (WGS) entry which is preliminary data.</text>
</comment>
<evidence type="ECO:0000259" key="4">
    <source>
        <dbReference type="Pfam" id="PF25917"/>
    </source>
</evidence>
<feature type="domain" description="Multidrug resistance protein MdtA-like barrel-sandwich hybrid" evidence="4">
    <location>
        <begin position="266"/>
        <end position="360"/>
    </location>
</feature>
<evidence type="ECO:0000256" key="2">
    <source>
        <dbReference type="ARBA" id="ARBA00023054"/>
    </source>
</evidence>
<feature type="region of interest" description="Disordered" evidence="3">
    <location>
        <begin position="552"/>
        <end position="574"/>
    </location>
</feature>
<feature type="domain" description="YknX-like beta-barrel" evidence="5">
    <location>
        <begin position="368"/>
        <end position="439"/>
    </location>
</feature>
<dbReference type="Pfam" id="PF25990">
    <property type="entry name" value="Beta-barrel_YknX"/>
    <property type="match status" value="1"/>
</dbReference>
<dbReference type="SUPFAM" id="SSF111369">
    <property type="entry name" value="HlyD-like secretion proteins"/>
    <property type="match status" value="2"/>
</dbReference>
<protein>
    <submittedName>
        <fullName evidence="6">HlyD family secretion protein</fullName>
    </submittedName>
</protein>
<dbReference type="Pfam" id="PF25917">
    <property type="entry name" value="BSH_RND"/>
    <property type="match status" value="2"/>
</dbReference>
<dbReference type="AlphaFoldDB" id="A0A318KT77"/>
<dbReference type="Gene3D" id="2.40.30.170">
    <property type="match status" value="2"/>
</dbReference>
<evidence type="ECO:0000313" key="6">
    <source>
        <dbReference type="EMBL" id="PXX81031.1"/>
    </source>
</evidence>
<feature type="compositionally biased region" description="Gly residues" evidence="3">
    <location>
        <begin position="556"/>
        <end position="574"/>
    </location>
</feature>
<organism evidence="6 7">
    <name type="scientific">Dielma fastidiosa</name>
    <dbReference type="NCBI Taxonomy" id="1034346"/>
    <lineage>
        <taxon>Bacteria</taxon>
        <taxon>Bacillati</taxon>
        <taxon>Bacillota</taxon>
        <taxon>Erysipelotrichia</taxon>
        <taxon>Erysipelotrichales</taxon>
        <taxon>Erysipelotrichaceae</taxon>
        <taxon>Dielma</taxon>
    </lineage>
</organism>
<accession>A0A318KT77</accession>
<dbReference type="STRING" id="1034346.GCA_000313565_02414"/>
<dbReference type="PANTHER" id="PTHR32347:SF14">
    <property type="entry name" value="EFFLUX SYSTEM COMPONENT YKNX-RELATED"/>
    <property type="match status" value="1"/>
</dbReference>
<keyword evidence="7" id="KW-1185">Reference proteome</keyword>
<feature type="domain" description="Multidrug resistance protein MdtA-like barrel-sandwich hybrid" evidence="4">
    <location>
        <begin position="76"/>
        <end position="170"/>
    </location>
</feature>
<dbReference type="RefSeq" id="WP_084744569.1">
    <property type="nucleotide sequence ID" value="NZ_CABKRQ010000006.1"/>
</dbReference>
<dbReference type="EMBL" id="QJKH01000002">
    <property type="protein sequence ID" value="PXX81031.1"/>
    <property type="molecule type" value="Genomic_DNA"/>
</dbReference>
<dbReference type="PANTHER" id="PTHR32347">
    <property type="entry name" value="EFFLUX SYSTEM COMPONENT YKNX-RELATED"/>
    <property type="match status" value="1"/>
</dbReference>
<dbReference type="GO" id="GO:0030313">
    <property type="term" value="C:cell envelope"/>
    <property type="evidence" value="ECO:0007669"/>
    <property type="project" value="UniProtKB-SubCell"/>
</dbReference>
<dbReference type="Gene3D" id="1.10.287.470">
    <property type="entry name" value="Helix hairpin bin"/>
    <property type="match status" value="1"/>
</dbReference>
<evidence type="ECO:0000256" key="1">
    <source>
        <dbReference type="ARBA" id="ARBA00004196"/>
    </source>
</evidence>
<evidence type="ECO:0000256" key="3">
    <source>
        <dbReference type="SAM" id="MobiDB-lite"/>
    </source>
</evidence>
<dbReference type="InterPro" id="IPR058625">
    <property type="entry name" value="MdtA-like_BSH"/>
</dbReference>
<evidence type="ECO:0000313" key="7">
    <source>
        <dbReference type="Proteomes" id="UP000247612"/>
    </source>
</evidence>
<dbReference type="Proteomes" id="UP000247612">
    <property type="component" value="Unassembled WGS sequence"/>
</dbReference>
<evidence type="ECO:0000259" key="5">
    <source>
        <dbReference type="Pfam" id="PF25990"/>
    </source>
</evidence>
<keyword evidence="2" id="KW-0175">Coiled coil</keyword>
<proteinExistence type="predicted"/>
<dbReference type="Gene3D" id="2.40.50.100">
    <property type="match status" value="2"/>
</dbReference>
<sequence>MNLKVQLPKKLPNIHFTKKRAAILCCAVLIGASGVVYALKVSGSSNEVIYTPYTLDTGSITTSISGSGTLTAAKTYTLTANVKGEVLSDDFEIGDSVSEGQVLYELDNSDAVEELNNTSLSLKQQQLTTQQAQTALTNLTITAPLSGLVSEVYVKVGESVNIGTKIAEIVNNEDCTLRLQFNASDIDSIKINDTASVYLLSSGETVSGTVSKINSGAYYNSANAYVSDVEISFTNPGGITELDSAAAIVNGIAGNNEGSISFNSSATLTAKTSGEITALNIDTNDYVNQGDLLVQLENDSTVLQGESAALSLSNAEQSYKNKEEKLAEYTITAPCNGTVLSKNIQAGDTINEAGTTMAIVADLSSMKFTMSIDELDIKNVSVGQKVTVTADAVNKVYTGEITAIVLNGTTANGVTVYPVTVTLEECDELLPGMNVTAQIITQEANDTLRAPISCVSRNDMLLIDEASAKSLNAETAESIQSAEVGQIIKSDDYKGYYFLKVESGLSNSSYTAILDGAKEGLTVYAVSNASGNTSNSEPNMMNIGKDSSSGGAFSFDGGGMGGPQGGMGGPGGMQ</sequence>
<comment type="subcellular location">
    <subcellularLocation>
        <location evidence="1">Cell envelope</location>
    </subcellularLocation>
</comment>
<name>A0A318KT77_9FIRM</name>